<gene>
    <name evidence="1" type="ORF">NA56DRAFT_648925</name>
</gene>
<dbReference type="AlphaFoldDB" id="A0A2J6PTG7"/>
<dbReference type="InterPro" id="IPR043519">
    <property type="entry name" value="NT_sf"/>
</dbReference>
<dbReference type="Pfam" id="PF04229">
    <property type="entry name" value="GrpB"/>
    <property type="match status" value="1"/>
</dbReference>
<reference evidence="1 2" key="1">
    <citation type="submission" date="2016-05" db="EMBL/GenBank/DDBJ databases">
        <title>A degradative enzymes factory behind the ericoid mycorrhizal symbiosis.</title>
        <authorList>
            <consortium name="DOE Joint Genome Institute"/>
            <person name="Martino E."/>
            <person name="Morin E."/>
            <person name="Grelet G."/>
            <person name="Kuo A."/>
            <person name="Kohler A."/>
            <person name="Daghino S."/>
            <person name="Barry K."/>
            <person name="Choi C."/>
            <person name="Cichocki N."/>
            <person name="Clum A."/>
            <person name="Copeland A."/>
            <person name="Hainaut M."/>
            <person name="Haridas S."/>
            <person name="Labutti K."/>
            <person name="Lindquist E."/>
            <person name="Lipzen A."/>
            <person name="Khouja H.-R."/>
            <person name="Murat C."/>
            <person name="Ohm R."/>
            <person name="Olson A."/>
            <person name="Spatafora J."/>
            <person name="Veneault-Fourrey C."/>
            <person name="Henrissat B."/>
            <person name="Grigoriev I."/>
            <person name="Martin F."/>
            <person name="Perotto S."/>
        </authorList>
    </citation>
    <scope>NUCLEOTIDE SEQUENCE [LARGE SCALE GENOMIC DNA]</scope>
    <source>
        <strain evidence="1 2">UAMH 7357</strain>
    </source>
</reference>
<keyword evidence="2" id="KW-1185">Reference proteome</keyword>
<dbReference type="PANTHER" id="PTHR34822">
    <property type="entry name" value="GRPB DOMAIN PROTEIN (AFU_ORTHOLOGUE AFUA_1G01530)"/>
    <property type="match status" value="1"/>
</dbReference>
<dbReference type="EMBL" id="KZ613501">
    <property type="protein sequence ID" value="PMD17216.1"/>
    <property type="molecule type" value="Genomic_DNA"/>
</dbReference>
<accession>A0A2J6PTG7</accession>
<dbReference type="Gene3D" id="3.30.460.10">
    <property type="entry name" value="Beta Polymerase, domain 2"/>
    <property type="match status" value="1"/>
</dbReference>
<protein>
    <submittedName>
        <fullName evidence="1">Uncharacterized protein</fullName>
    </submittedName>
</protein>
<evidence type="ECO:0000313" key="2">
    <source>
        <dbReference type="Proteomes" id="UP000235672"/>
    </source>
</evidence>
<dbReference type="PANTHER" id="PTHR34822:SF1">
    <property type="entry name" value="GRPB FAMILY PROTEIN"/>
    <property type="match status" value="1"/>
</dbReference>
<dbReference type="InterPro" id="IPR007344">
    <property type="entry name" value="GrpB/CoaE"/>
</dbReference>
<organism evidence="1 2">
    <name type="scientific">Hyaloscypha hepaticicola</name>
    <dbReference type="NCBI Taxonomy" id="2082293"/>
    <lineage>
        <taxon>Eukaryota</taxon>
        <taxon>Fungi</taxon>
        <taxon>Dikarya</taxon>
        <taxon>Ascomycota</taxon>
        <taxon>Pezizomycotina</taxon>
        <taxon>Leotiomycetes</taxon>
        <taxon>Helotiales</taxon>
        <taxon>Hyaloscyphaceae</taxon>
        <taxon>Hyaloscypha</taxon>
    </lineage>
</organism>
<name>A0A2J6PTG7_9HELO</name>
<sequence>MKVNIQPHNPAWEAEFLKARDNLYLILNDVPILSIEHVGSTSVPGLPAKPVLDIDIVATADHLPAISAAMVKAGYTDLGELGIPDRFVFRQPGYKPLDVATGALEETTAMRRNTYVVIDGSLSWKNHRDLKKVLLENAALRDEYGELKMRLAEIEFPDVDEYCRAKNEILLKILRSAGWSEEEVEEVRKQNE</sequence>
<dbReference type="SUPFAM" id="SSF81301">
    <property type="entry name" value="Nucleotidyltransferase"/>
    <property type="match status" value="1"/>
</dbReference>
<dbReference type="OrthoDB" id="630895at2759"/>
<evidence type="ECO:0000313" key="1">
    <source>
        <dbReference type="EMBL" id="PMD17216.1"/>
    </source>
</evidence>
<proteinExistence type="predicted"/>
<dbReference type="Proteomes" id="UP000235672">
    <property type="component" value="Unassembled WGS sequence"/>
</dbReference>